<dbReference type="AlphaFoldDB" id="A0AAV1S349"/>
<sequence>MLCVLEAVMEMVRERGKESERVKRDVSVCMMDCLESLGRKGQLLRPSNSQLNG</sequence>
<name>A0AAV1S349_9ROSI</name>
<dbReference type="Proteomes" id="UP001314170">
    <property type="component" value="Unassembled WGS sequence"/>
</dbReference>
<comment type="caution">
    <text evidence="1">The sequence shown here is derived from an EMBL/GenBank/DDBJ whole genome shotgun (WGS) entry which is preliminary data.</text>
</comment>
<dbReference type="EMBL" id="CAWUPB010001168">
    <property type="protein sequence ID" value="CAK7345745.1"/>
    <property type="molecule type" value="Genomic_DNA"/>
</dbReference>
<evidence type="ECO:0000313" key="1">
    <source>
        <dbReference type="EMBL" id="CAK7345745.1"/>
    </source>
</evidence>
<evidence type="ECO:0000313" key="2">
    <source>
        <dbReference type="Proteomes" id="UP001314170"/>
    </source>
</evidence>
<keyword evidence="2" id="KW-1185">Reference proteome</keyword>
<organism evidence="1 2">
    <name type="scientific">Dovyalis caffra</name>
    <dbReference type="NCBI Taxonomy" id="77055"/>
    <lineage>
        <taxon>Eukaryota</taxon>
        <taxon>Viridiplantae</taxon>
        <taxon>Streptophyta</taxon>
        <taxon>Embryophyta</taxon>
        <taxon>Tracheophyta</taxon>
        <taxon>Spermatophyta</taxon>
        <taxon>Magnoliopsida</taxon>
        <taxon>eudicotyledons</taxon>
        <taxon>Gunneridae</taxon>
        <taxon>Pentapetalae</taxon>
        <taxon>rosids</taxon>
        <taxon>fabids</taxon>
        <taxon>Malpighiales</taxon>
        <taxon>Salicaceae</taxon>
        <taxon>Flacourtieae</taxon>
        <taxon>Dovyalis</taxon>
    </lineage>
</organism>
<proteinExistence type="predicted"/>
<protein>
    <submittedName>
        <fullName evidence="1">Uncharacterized protein</fullName>
    </submittedName>
</protein>
<accession>A0AAV1S349</accession>
<reference evidence="1 2" key="1">
    <citation type="submission" date="2024-01" db="EMBL/GenBank/DDBJ databases">
        <authorList>
            <person name="Waweru B."/>
        </authorList>
    </citation>
    <scope>NUCLEOTIDE SEQUENCE [LARGE SCALE GENOMIC DNA]</scope>
</reference>
<gene>
    <name evidence="1" type="ORF">DCAF_LOCUS18404</name>
</gene>